<protein>
    <submittedName>
        <fullName evidence="9">Lysosomal alpha-glucosidase-like protein</fullName>
    </submittedName>
</protein>
<evidence type="ECO:0000313" key="10">
    <source>
        <dbReference type="Proteomes" id="UP000285301"/>
    </source>
</evidence>
<evidence type="ECO:0000256" key="5">
    <source>
        <dbReference type="RuleBase" id="RU361185"/>
    </source>
</evidence>
<dbReference type="InterPro" id="IPR011013">
    <property type="entry name" value="Gal_mutarotase_sf_dom"/>
</dbReference>
<gene>
    <name evidence="9" type="ORF">B4U79_10119</name>
</gene>
<reference evidence="9 10" key="1">
    <citation type="journal article" date="2018" name="Gigascience">
        <title>Genomes of trombidid mites reveal novel predicted allergens and laterally-transferred genes associated with secondary metabolism.</title>
        <authorList>
            <person name="Dong X."/>
            <person name="Chaisiri K."/>
            <person name="Xia D."/>
            <person name="Armstrong S.D."/>
            <person name="Fang Y."/>
            <person name="Donnelly M.J."/>
            <person name="Kadowaki T."/>
            <person name="McGarry J.W."/>
            <person name="Darby A.C."/>
            <person name="Makepeace B.L."/>
        </authorList>
    </citation>
    <scope>NUCLEOTIDE SEQUENCE [LARGE SCALE GENOMIC DNA]</scope>
    <source>
        <strain evidence="9">UoL-WK</strain>
    </source>
</reference>
<dbReference type="Proteomes" id="UP000285301">
    <property type="component" value="Unassembled WGS sequence"/>
</dbReference>
<feature type="non-terminal residue" evidence="9">
    <location>
        <position position="1"/>
    </location>
</feature>
<dbReference type="CDD" id="cd14752">
    <property type="entry name" value="GH31_N"/>
    <property type="match status" value="1"/>
</dbReference>
<sequence>NVDLKTLIFSNQFHQITSSLPSKYVYGLGEHKAKFRKDVNWKRYTFFNYDVAPKFNTPLYGTHPFYFTVEEYSTFASGVLLFNSNSMDVFLSPAPAIAFRPIGGVLDFFIFVNENPASVVQDYIHLIGLPVMPPLWAFGFHISRYGWRNVDHMKQVRSRTLNAKLPLETMWNDIEYMEKHNDFTYDKLKFADLPKFIDTLHKSGMHYVVILDPGVSGGEPPNTYPPYDDGIKMDIFIKNASGQILIGKVWNHSGKTVFPDFTNPNATEYWKKQTQRFYSEIKFDGLWLDMNEIANFVNGSLDGCPSSSIEDPPYVPGYVTLKHKGVCATAKTHAGFYYDTHNLYSIYQTEATYRTLLEVKPGKRPFILGRSTFPGSGKYQIHWTGDVSSIWEDLEYSIPSILDFNIFGIPFVGADICGFYQDTTSELCARWMAVGAFYPFSRNHNSKEQIDQDPASPNFGPEVVQASRYALNLRYKLIPYFYTLFYRAHTFGETVIRPLFFTFPHDNKAYEIESQFMWGSGLMILPVLKQGVSHVHAYLPSGIWYENTTKVYHSNGEYFNFDAPIDKINVLIRGGEIIPYADETLLTKDLHKVNFNLFVALDEHYMAKGELYWDDGESIDSLEKAEFNFAQFEAANVRYMKKKCWVSIFTFSRKH</sequence>
<feature type="domain" description="Glycosyl hydrolase family 31 C-terminal" evidence="8">
    <location>
        <begin position="492"/>
        <end position="578"/>
    </location>
</feature>
<dbReference type="SUPFAM" id="SSF74650">
    <property type="entry name" value="Galactose mutarotase-like"/>
    <property type="match status" value="1"/>
</dbReference>
<comment type="similarity">
    <text evidence="1 5">Belongs to the glycosyl hydrolase 31 family.</text>
</comment>
<dbReference type="Gene3D" id="3.20.20.80">
    <property type="entry name" value="Glycosidases"/>
    <property type="match status" value="1"/>
</dbReference>
<dbReference type="InterPro" id="IPR030458">
    <property type="entry name" value="Glyco_hydro_31_AS"/>
</dbReference>
<name>A0A3S3NXC3_9ACAR</name>
<keyword evidence="2 5" id="KW-0378">Hydrolase</keyword>
<proteinExistence type="inferred from homology"/>
<dbReference type="InterPro" id="IPR017853">
    <property type="entry name" value="GH"/>
</dbReference>
<evidence type="ECO:0000256" key="2">
    <source>
        <dbReference type="ARBA" id="ARBA00022801"/>
    </source>
</evidence>
<evidence type="ECO:0000256" key="4">
    <source>
        <dbReference type="ARBA" id="ARBA00023295"/>
    </source>
</evidence>
<dbReference type="FunFam" id="2.60.40.1180:FF:000001">
    <property type="entry name" value="Maltase-glucoamylase, intestinal"/>
    <property type="match status" value="1"/>
</dbReference>
<dbReference type="PROSITE" id="PS00129">
    <property type="entry name" value="GLYCOSYL_HYDROL_F31_1"/>
    <property type="match status" value="1"/>
</dbReference>
<dbReference type="PROSITE" id="PS00707">
    <property type="entry name" value="GLYCOSYL_HYDROL_F31_2"/>
    <property type="match status" value="1"/>
</dbReference>
<evidence type="ECO:0000259" key="8">
    <source>
        <dbReference type="Pfam" id="PF21365"/>
    </source>
</evidence>
<dbReference type="OrthoDB" id="1334205at2759"/>
<dbReference type="InterPro" id="IPR030459">
    <property type="entry name" value="Glyco_hydro_31_CS"/>
</dbReference>
<dbReference type="GO" id="GO:0005975">
    <property type="term" value="P:carbohydrate metabolic process"/>
    <property type="evidence" value="ECO:0007669"/>
    <property type="project" value="InterPro"/>
</dbReference>
<dbReference type="Pfam" id="PF01055">
    <property type="entry name" value="Glyco_hydro_31_2nd"/>
    <property type="match status" value="1"/>
</dbReference>
<accession>A0A3S3NXC3</accession>
<dbReference type="Gene3D" id="2.60.40.1760">
    <property type="entry name" value="glycosyl hydrolase (family 31)"/>
    <property type="match status" value="1"/>
</dbReference>
<dbReference type="Gene3D" id="2.60.40.1180">
    <property type="entry name" value="Golgi alpha-mannosidase II"/>
    <property type="match status" value="2"/>
</dbReference>
<comment type="caution">
    <text evidence="9">The sequence shown here is derived from an EMBL/GenBank/DDBJ whole genome shotgun (WGS) entry which is preliminary data.</text>
</comment>
<dbReference type="SUPFAM" id="SSF51011">
    <property type="entry name" value="Glycosyl hydrolase domain"/>
    <property type="match status" value="1"/>
</dbReference>
<dbReference type="PANTHER" id="PTHR22762:SF131">
    <property type="entry name" value="GLYCOSIDE HYDROLASE FAMILY 31 N-TERMINAL DOMAIN-CONTAINING PROTEIN"/>
    <property type="match status" value="1"/>
</dbReference>
<dbReference type="InterPro" id="IPR000322">
    <property type="entry name" value="Glyco_hydro_31_TIM"/>
</dbReference>
<keyword evidence="10" id="KW-1185">Reference proteome</keyword>
<dbReference type="PANTHER" id="PTHR22762">
    <property type="entry name" value="ALPHA-GLUCOSIDASE"/>
    <property type="match status" value="1"/>
</dbReference>
<keyword evidence="4 5" id="KW-0326">Glycosidase</keyword>
<evidence type="ECO:0000256" key="3">
    <source>
        <dbReference type="ARBA" id="ARBA00023180"/>
    </source>
</evidence>
<evidence type="ECO:0000313" key="9">
    <source>
        <dbReference type="EMBL" id="RWS03697.1"/>
    </source>
</evidence>
<dbReference type="STRING" id="1965070.A0A3S3NXC3"/>
<dbReference type="InterPro" id="IPR013780">
    <property type="entry name" value="Glyco_hydro_b"/>
</dbReference>
<dbReference type="GO" id="GO:0030246">
    <property type="term" value="F:carbohydrate binding"/>
    <property type="evidence" value="ECO:0007669"/>
    <property type="project" value="InterPro"/>
</dbReference>
<dbReference type="AlphaFoldDB" id="A0A3S3NXC3"/>
<dbReference type="InterPro" id="IPR025887">
    <property type="entry name" value="Glyco_hydro_31_N_dom"/>
</dbReference>
<keyword evidence="3" id="KW-0325">Glycoprotein</keyword>
<dbReference type="CDD" id="cd06602">
    <property type="entry name" value="GH31_MGAM_SI_GAA"/>
    <property type="match status" value="1"/>
</dbReference>
<dbReference type="GO" id="GO:0004558">
    <property type="term" value="F:alpha-1,4-glucosidase activity"/>
    <property type="evidence" value="ECO:0007669"/>
    <property type="project" value="TreeGrafter"/>
</dbReference>
<dbReference type="InterPro" id="IPR048395">
    <property type="entry name" value="Glyco_hydro_31_C"/>
</dbReference>
<feature type="domain" description="Glycoside hydrolase family 31 N-terminal" evidence="7">
    <location>
        <begin position="20"/>
        <end position="87"/>
    </location>
</feature>
<dbReference type="Pfam" id="PF21365">
    <property type="entry name" value="Glyco_hydro_31_3rd"/>
    <property type="match status" value="1"/>
</dbReference>
<dbReference type="SUPFAM" id="SSF51445">
    <property type="entry name" value="(Trans)glycosidases"/>
    <property type="match status" value="1"/>
</dbReference>
<dbReference type="Pfam" id="PF13802">
    <property type="entry name" value="Gal_mutarotas_2"/>
    <property type="match status" value="1"/>
</dbReference>
<organism evidence="9 10">
    <name type="scientific">Dinothrombium tinctorium</name>
    <dbReference type="NCBI Taxonomy" id="1965070"/>
    <lineage>
        <taxon>Eukaryota</taxon>
        <taxon>Metazoa</taxon>
        <taxon>Ecdysozoa</taxon>
        <taxon>Arthropoda</taxon>
        <taxon>Chelicerata</taxon>
        <taxon>Arachnida</taxon>
        <taxon>Acari</taxon>
        <taxon>Acariformes</taxon>
        <taxon>Trombidiformes</taxon>
        <taxon>Prostigmata</taxon>
        <taxon>Anystina</taxon>
        <taxon>Parasitengona</taxon>
        <taxon>Trombidioidea</taxon>
        <taxon>Trombidiidae</taxon>
        <taxon>Dinothrombium</taxon>
    </lineage>
</organism>
<dbReference type="EMBL" id="NCKU01006250">
    <property type="protein sequence ID" value="RWS03697.1"/>
    <property type="molecule type" value="Genomic_DNA"/>
</dbReference>
<evidence type="ECO:0000259" key="7">
    <source>
        <dbReference type="Pfam" id="PF13802"/>
    </source>
</evidence>
<evidence type="ECO:0000259" key="6">
    <source>
        <dbReference type="Pfam" id="PF01055"/>
    </source>
</evidence>
<feature type="domain" description="Glycoside hydrolase family 31 TIM barrel" evidence="6">
    <location>
        <begin position="130"/>
        <end position="484"/>
    </location>
</feature>
<evidence type="ECO:0000256" key="1">
    <source>
        <dbReference type="ARBA" id="ARBA00007806"/>
    </source>
</evidence>